<dbReference type="InterPro" id="IPR017042">
    <property type="entry name" value="UCP036055"/>
</dbReference>
<evidence type="ECO:0000313" key="2">
    <source>
        <dbReference type="Proteomes" id="UP000015531"/>
    </source>
</evidence>
<accession>T0INX6</accession>
<name>T0INX6_9SPHN</name>
<reference evidence="1 2" key="1">
    <citation type="journal article" date="2013" name="Genome Announc.">
        <title>Draft Genome Sequence of Sphingobium lactosutens Strain DS20T, Isolated from a Hexachlorocyclohexane Dumpsite.</title>
        <authorList>
            <person name="Kumar R."/>
            <person name="Dwivedi V."/>
            <person name="Negi V."/>
            <person name="Khurana J.P."/>
            <person name="Lal R."/>
        </authorList>
    </citation>
    <scope>NUCLEOTIDE SEQUENCE [LARGE SCALE GENOMIC DNA]</scope>
    <source>
        <strain evidence="1 2">DS20</strain>
    </source>
</reference>
<dbReference type="EMBL" id="ATDP01000107">
    <property type="protein sequence ID" value="EQB11324.1"/>
    <property type="molecule type" value="Genomic_DNA"/>
</dbReference>
<dbReference type="eggNOG" id="ENOG502Z8T9">
    <property type="taxonomic scope" value="Bacteria"/>
</dbReference>
<dbReference type="Proteomes" id="UP000015531">
    <property type="component" value="Unassembled WGS sequence"/>
</dbReference>
<organism evidence="1 2">
    <name type="scientific">Sphingobium lactosutens DS20</name>
    <dbReference type="NCBI Taxonomy" id="1331060"/>
    <lineage>
        <taxon>Bacteria</taxon>
        <taxon>Pseudomonadati</taxon>
        <taxon>Pseudomonadota</taxon>
        <taxon>Alphaproteobacteria</taxon>
        <taxon>Sphingomonadales</taxon>
        <taxon>Sphingomonadaceae</taxon>
        <taxon>Sphingobium</taxon>
    </lineage>
</organism>
<comment type="caution">
    <text evidence="1">The sequence shown here is derived from an EMBL/GenBank/DDBJ whole genome shotgun (WGS) entry which is preliminary data.</text>
</comment>
<dbReference type="PIRSF" id="PIRSF036055">
    <property type="entry name" value="UCP036055"/>
    <property type="match status" value="1"/>
</dbReference>
<proteinExistence type="predicted"/>
<evidence type="ECO:0000313" key="1">
    <source>
        <dbReference type="EMBL" id="EQB11324.1"/>
    </source>
</evidence>
<gene>
    <name evidence="1" type="ORF">RLDS_23260</name>
</gene>
<keyword evidence="2" id="KW-1185">Reference proteome</keyword>
<sequence>MNMSAQLIYDTAPLGSLIRYSNGEPRPPQRFTRKLKAWNHDNGIGRLVERTAQEVRSTRQSPAGFCLRLGNYGSQGIIAVVVRRHYSVESTLHFEIVEMPKPGMVRVLTSSVARDELRFLAPDIASAQDWLARNRYTDARFEIVDDPDPVMPPSYLGRAA</sequence>
<dbReference type="AlphaFoldDB" id="T0INX6"/>
<dbReference type="PATRIC" id="fig|1331060.3.peg.4502"/>
<protein>
    <submittedName>
        <fullName evidence="1">Uncharacterized protein</fullName>
    </submittedName>
</protein>